<dbReference type="UniPathway" id="UPA00196"/>
<keyword evidence="12" id="KW-1185">Reference proteome</keyword>
<keyword evidence="8 10" id="KW-0472">Membrane</keyword>
<keyword evidence="7 10" id="KW-1133">Transmembrane helix</keyword>
<name>D2VKY6_NAEGR</name>
<reference evidence="11 12" key="1">
    <citation type="journal article" date="2010" name="Cell">
        <title>The genome of Naegleria gruberi illuminates early eukaryotic versatility.</title>
        <authorList>
            <person name="Fritz-Laylin L.K."/>
            <person name="Prochnik S.E."/>
            <person name="Ginger M.L."/>
            <person name="Dacks J.B."/>
            <person name="Carpenter M.L."/>
            <person name="Field M.C."/>
            <person name="Kuo A."/>
            <person name="Paredez A."/>
            <person name="Chapman J."/>
            <person name="Pham J."/>
            <person name="Shu S."/>
            <person name="Neupane R."/>
            <person name="Cipriano M."/>
            <person name="Mancuso J."/>
            <person name="Tu H."/>
            <person name="Salamov A."/>
            <person name="Lindquist E."/>
            <person name="Shapiro H."/>
            <person name="Lucas S."/>
            <person name="Grigoriev I.V."/>
            <person name="Cande W.Z."/>
            <person name="Fulton C."/>
            <person name="Rokhsar D.S."/>
            <person name="Dawson S.C."/>
        </authorList>
    </citation>
    <scope>NUCLEOTIDE SEQUENCE [LARGE SCALE GENOMIC DNA]</scope>
    <source>
        <strain evidence="11 12">NEG-M</strain>
    </source>
</reference>
<comment type="pathway">
    <text evidence="2">Glycolipid biosynthesis; glycosylphosphatidylinositol-anchor biosynthesis.</text>
</comment>
<dbReference type="EMBL" id="GG738879">
    <property type="protein sequence ID" value="EFC42447.1"/>
    <property type="molecule type" value="Genomic_DNA"/>
</dbReference>
<feature type="transmembrane region" description="Helical" evidence="10">
    <location>
        <begin position="567"/>
        <end position="585"/>
    </location>
</feature>
<dbReference type="Pfam" id="PF10510">
    <property type="entry name" value="PIG-S"/>
    <property type="match status" value="1"/>
</dbReference>
<evidence type="ECO:0000256" key="4">
    <source>
        <dbReference type="ARBA" id="ARBA00022502"/>
    </source>
</evidence>
<evidence type="ECO:0000256" key="7">
    <source>
        <dbReference type="ARBA" id="ARBA00022989"/>
    </source>
</evidence>
<dbReference type="AlphaFoldDB" id="D2VKY6"/>
<sequence length="605" mass="69271">MPTEETTGNNQQQRKKRLTDSKRFYVIAAFFIYVLAGFAVWWFSTGAYQSLFPHEDIKQLLEKDASHSLLPSIIIVAHYINFKSSPSVGHSLSSKKFIGSINNWTIEQLNNVNGDDQKIDELLNEWIQAKKLDKPNHYHLFIISGQDKETTLYLGKHRHAWTILGADNGVSSIFELYFNILTNSNTSPSKSNQIKNMYDEFGDLASDIIDDSDITVSKTAMKYRITFNVVNMAPFRNYMFDWGSETINFENYIRSFTDSISNLADFLIEWKTVMYGNLPVSGLHSKSADVSKLRKYKTFQNFERRNSNDVDAANATALVPEGQEPYYEIDARSMQFLLNENNDWKFVSQDANETSIQFLVLIPPKESTPLLVRKYDGSVSQHNSYIVPRWGGVLVFNPSKHVYKNTGLKTLDSEDVQYIMEVFTNQLRRLLSIPPPTPSTVKIDSKGLSKVKITYISSLKFGVSQWEIDQLYRHRIQNNLLRAVETLKSMSRVVYNMPNVYVWDIVAELTRESIENVHQALSMINNNEIEKLDELLAKSKTAIYSAERAFGHESMLSMLHFPDSQKLAIYLPLVLPIVITILVGFKREKNVLADKLKPTPAAQQE</sequence>
<comment type="similarity">
    <text evidence="3">Belongs to the PIGS family.</text>
</comment>
<dbReference type="KEGG" id="ngr:NAEGRDRAFT_50423"/>
<dbReference type="VEuPathDB" id="AmoebaDB:NAEGRDRAFT_50423"/>
<gene>
    <name evidence="11" type="ORF">NAEGRDRAFT_50423</name>
</gene>
<evidence type="ECO:0000256" key="6">
    <source>
        <dbReference type="ARBA" id="ARBA00022824"/>
    </source>
</evidence>
<feature type="transmembrane region" description="Helical" evidence="10">
    <location>
        <begin position="24"/>
        <end position="43"/>
    </location>
</feature>
<evidence type="ECO:0000313" key="12">
    <source>
        <dbReference type="Proteomes" id="UP000006671"/>
    </source>
</evidence>
<dbReference type="Proteomes" id="UP000006671">
    <property type="component" value="Unassembled WGS sequence"/>
</dbReference>
<accession>D2VKY6</accession>
<dbReference type="GeneID" id="8851747"/>
<protein>
    <submittedName>
        <fullName evidence="11">Predicted protein</fullName>
    </submittedName>
</protein>
<dbReference type="OMA" id="VGDIPFF"/>
<keyword evidence="4" id="KW-0337">GPI-anchor biosynthesis</keyword>
<dbReference type="OrthoDB" id="28748at2759"/>
<keyword evidence="6" id="KW-0256">Endoplasmic reticulum</keyword>
<evidence type="ECO:0000256" key="5">
    <source>
        <dbReference type="ARBA" id="ARBA00022692"/>
    </source>
</evidence>
<dbReference type="InParanoid" id="D2VKY6"/>
<evidence type="ECO:0000313" key="11">
    <source>
        <dbReference type="EMBL" id="EFC42447.1"/>
    </source>
</evidence>
<evidence type="ECO:0000256" key="2">
    <source>
        <dbReference type="ARBA" id="ARBA00004687"/>
    </source>
</evidence>
<proteinExistence type="inferred from homology"/>
<dbReference type="GO" id="GO:0016255">
    <property type="term" value="P:attachment of GPI anchor to protein"/>
    <property type="evidence" value="ECO:0007669"/>
    <property type="project" value="InterPro"/>
</dbReference>
<dbReference type="GO" id="GO:0042765">
    <property type="term" value="C:GPI-anchor transamidase complex"/>
    <property type="evidence" value="ECO:0007669"/>
    <property type="project" value="InterPro"/>
</dbReference>
<dbReference type="RefSeq" id="XP_002675191.1">
    <property type="nucleotide sequence ID" value="XM_002675145.1"/>
</dbReference>
<dbReference type="GO" id="GO:0006506">
    <property type="term" value="P:GPI anchor biosynthetic process"/>
    <property type="evidence" value="ECO:0007669"/>
    <property type="project" value="UniProtKB-UniPathway"/>
</dbReference>
<evidence type="ECO:0000256" key="1">
    <source>
        <dbReference type="ARBA" id="ARBA00004477"/>
    </source>
</evidence>
<evidence type="ECO:0000256" key="3">
    <source>
        <dbReference type="ARBA" id="ARBA00005316"/>
    </source>
</evidence>
<evidence type="ECO:0000256" key="9">
    <source>
        <dbReference type="ARBA" id="ARBA00023180"/>
    </source>
</evidence>
<dbReference type="InterPro" id="IPR019540">
    <property type="entry name" value="PtdIno-glycan_biosynth_class_S"/>
</dbReference>
<evidence type="ECO:0000256" key="8">
    <source>
        <dbReference type="ARBA" id="ARBA00023136"/>
    </source>
</evidence>
<dbReference type="PANTHER" id="PTHR21072:SF13">
    <property type="entry name" value="GPI TRANSAMIDASE COMPONENT PIG-S"/>
    <property type="match status" value="1"/>
</dbReference>
<keyword evidence="5 10" id="KW-0812">Transmembrane</keyword>
<evidence type="ECO:0000256" key="10">
    <source>
        <dbReference type="SAM" id="Phobius"/>
    </source>
</evidence>
<comment type="subcellular location">
    <subcellularLocation>
        <location evidence="1">Endoplasmic reticulum membrane</location>
        <topology evidence="1">Multi-pass membrane protein</topology>
    </subcellularLocation>
</comment>
<organism evidence="12">
    <name type="scientific">Naegleria gruberi</name>
    <name type="common">Amoeba</name>
    <dbReference type="NCBI Taxonomy" id="5762"/>
    <lineage>
        <taxon>Eukaryota</taxon>
        <taxon>Discoba</taxon>
        <taxon>Heterolobosea</taxon>
        <taxon>Tetramitia</taxon>
        <taxon>Eutetramitia</taxon>
        <taxon>Vahlkampfiidae</taxon>
        <taxon>Naegleria</taxon>
    </lineage>
</organism>
<keyword evidence="9" id="KW-0325">Glycoprotein</keyword>
<dbReference type="PANTHER" id="PTHR21072">
    <property type="entry name" value="GPI TRANSAMIDASE COMPONENT PIG-S"/>
    <property type="match status" value="1"/>
</dbReference>
<dbReference type="STRING" id="5762.D2VKY6"/>
<dbReference type="eggNOG" id="KOG2459">
    <property type="taxonomic scope" value="Eukaryota"/>
</dbReference>